<reference evidence="2" key="1">
    <citation type="journal article" date="2022" name="Int. J. Mol. Sci.">
        <title>Draft Genome of Tanacetum Coccineum: Genomic Comparison of Closely Related Tanacetum-Family Plants.</title>
        <authorList>
            <person name="Yamashiro T."/>
            <person name="Shiraishi A."/>
            <person name="Nakayama K."/>
            <person name="Satake H."/>
        </authorList>
    </citation>
    <scope>NUCLEOTIDE SEQUENCE</scope>
</reference>
<evidence type="ECO:0000256" key="1">
    <source>
        <dbReference type="SAM" id="MobiDB-lite"/>
    </source>
</evidence>
<accession>A0ABQ5B5U0</accession>
<gene>
    <name evidence="2" type="ORF">Tco_0843298</name>
</gene>
<organism evidence="2 3">
    <name type="scientific">Tanacetum coccineum</name>
    <dbReference type="NCBI Taxonomy" id="301880"/>
    <lineage>
        <taxon>Eukaryota</taxon>
        <taxon>Viridiplantae</taxon>
        <taxon>Streptophyta</taxon>
        <taxon>Embryophyta</taxon>
        <taxon>Tracheophyta</taxon>
        <taxon>Spermatophyta</taxon>
        <taxon>Magnoliopsida</taxon>
        <taxon>eudicotyledons</taxon>
        <taxon>Gunneridae</taxon>
        <taxon>Pentapetalae</taxon>
        <taxon>asterids</taxon>
        <taxon>campanulids</taxon>
        <taxon>Asterales</taxon>
        <taxon>Asteraceae</taxon>
        <taxon>Asteroideae</taxon>
        <taxon>Anthemideae</taxon>
        <taxon>Anthemidinae</taxon>
        <taxon>Tanacetum</taxon>
    </lineage>
</organism>
<feature type="region of interest" description="Disordered" evidence="1">
    <location>
        <begin position="88"/>
        <end position="157"/>
    </location>
</feature>
<evidence type="ECO:0000313" key="2">
    <source>
        <dbReference type="EMBL" id="GJT08836.1"/>
    </source>
</evidence>
<reference evidence="2" key="2">
    <citation type="submission" date="2022-01" db="EMBL/GenBank/DDBJ databases">
        <authorList>
            <person name="Yamashiro T."/>
            <person name="Shiraishi A."/>
            <person name="Satake H."/>
            <person name="Nakayama K."/>
        </authorList>
    </citation>
    <scope>NUCLEOTIDE SEQUENCE</scope>
</reference>
<evidence type="ECO:0000313" key="3">
    <source>
        <dbReference type="Proteomes" id="UP001151760"/>
    </source>
</evidence>
<name>A0ABQ5B5U0_9ASTR</name>
<keyword evidence="3" id="KW-1185">Reference proteome</keyword>
<proteinExistence type="predicted"/>
<dbReference type="Proteomes" id="UP001151760">
    <property type="component" value="Unassembled WGS sequence"/>
</dbReference>
<feature type="compositionally biased region" description="Polar residues" evidence="1">
    <location>
        <begin position="136"/>
        <end position="153"/>
    </location>
</feature>
<dbReference type="EMBL" id="BQNB010012861">
    <property type="protein sequence ID" value="GJT08836.1"/>
    <property type="molecule type" value="Genomic_DNA"/>
</dbReference>
<feature type="compositionally biased region" description="Basic and acidic residues" evidence="1">
    <location>
        <begin position="120"/>
        <end position="135"/>
    </location>
</feature>
<protein>
    <submittedName>
        <fullName evidence="2">Uncharacterized protein</fullName>
    </submittedName>
</protein>
<sequence length="215" mass="24390">MVNTRIRADVAVRPFQAAVECQCSHQFASGSRRYLSTGAFEVNALAWWKADNPAKEEMAWVLDFDLGSYQSEEQILSFPVFFPRAQSTRRLKKRTKNDRQGSDRQGGGGNYRNNNNNYYSRDKNRNSGAGRDQRNRGQQSHQSTNSGSQQSRVPSEGYTHPVCNTCDEDTQSVTSAAALAFKCGQLVIFSGTARRTLVLVRLVMRQKYDWQILKY</sequence>
<comment type="caution">
    <text evidence="2">The sequence shown here is derived from an EMBL/GenBank/DDBJ whole genome shotgun (WGS) entry which is preliminary data.</text>
</comment>